<dbReference type="Gene3D" id="3.40.50.10860">
    <property type="entry name" value="Leucine Dehydrogenase, chain A, domain 1"/>
    <property type="match status" value="1"/>
</dbReference>
<feature type="domain" description="Tetrahydrofolate dehydrogenase/cyclohydrolase catalytic" evidence="7">
    <location>
        <begin position="2"/>
        <end position="42"/>
    </location>
</feature>
<proteinExistence type="predicted"/>
<evidence type="ECO:0000256" key="4">
    <source>
        <dbReference type="ARBA" id="ARBA00022857"/>
    </source>
</evidence>
<reference evidence="9" key="1">
    <citation type="submission" date="2019-08" db="EMBL/GenBank/DDBJ databases">
        <authorList>
            <person name="Kucharzyk K."/>
            <person name="Murdoch R.W."/>
            <person name="Higgins S."/>
            <person name="Loffler F."/>
        </authorList>
    </citation>
    <scope>NUCLEOTIDE SEQUENCE</scope>
</reference>
<dbReference type="CDD" id="cd01080">
    <property type="entry name" value="NAD_bind_m-THF_DH_Cyclohyd"/>
    <property type="match status" value="1"/>
</dbReference>
<sequence length="211" mass="21625">MDVIRSVNEDKSVHGCLMLRPLPAGLDEHAACEALRPEKDVDCITSGSLARVFTGKGAGYPPCTAQACVEILDHYHCGLDGRKVVVVGRSLVIGKPVAMLLLARNATVTICHTHTRNLAEECQKADVLIVAAGKAGAVDGKCVSQGQVVIDVGIHVSVDGTMCGDVDFSSVEPLAGAVTPVPGGVGTVTSTVLVGHVIEAAAKAAGIEPKA</sequence>
<dbReference type="InterPro" id="IPR036291">
    <property type="entry name" value="NAD(P)-bd_dom_sf"/>
</dbReference>
<feature type="domain" description="Tetrahydrofolate dehydrogenase/cyclohydrolase NAD(P)-binding" evidence="8">
    <location>
        <begin position="62"/>
        <end position="203"/>
    </location>
</feature>
<dbReference type="InterPro" id="IPR020631">
    <property type="entry name" value="THF_DH/CycHdrlase_NAD-bd_dom"/>
</dbReference>
<dbReference type="GO" id="GO:0004488">
    <property type="term" value="F:methylenetetrahydrofolate dehydrogenase (NADP+) activity"/>
    <property type="evidence" value="ECO:0007669"/>
    <property type="project" value="InterPro"/>
</dbReference>
<evidence type="ECO:0000256" key="5">
    <source>
        <dbReference type="ARBA" id="ARBA00023002"/>
    </source>
</evidence>
<keyword evidence="5" id="KW-0560">Oxidoreductase</keyword>
<evidence type="ECO:0000256" key="1">
    <source>
        <dbReference type="ARBA" id="ARBA00004777"/>
    </source>
</evidence>
<evidence type="ECO:0000313" key="9">
    <source>
        <dbReference type="EMBL" id="MPM31509.1"/>
    </source>
</evidence>
<dbReference type="PANTHER" id="PTHR48099">
    <property type="entry name" value="C-1-TETRAHYDROFOLATE SYNTHASE, CYTOPLASMIC-RELATED"/>
    <property type="match status" value="1"/>
</dbReference>
<keyword evidence="6" id="KW-0511">Multifunctional enzyme</keyword>
<dbReference type="InterPro" id="IPR046346">
    <property type="entry name" value="Aminoacid_DH-like_N_sf"/>
</dbReference>
<organism evidence="9">
    <name type="scientific">bioreactor metagenome</name>
    <dbReference type="NCBI Taxonomy" id="1076179"/>
    <lineage>
        <taxon>unclassified sequences</taxon>
        <taxon>metagenomes</taxon>
        <taxon>ecological metagenomes</taxon>
    </lineage>
</organism>
<dbReference type="InterPro" id="IPR020630">
    <property type="entry name" value="THF_DH/CycHdrlase_cat_dom"/>
</dbReference>
<evidence type="ECO:0000256" key="3">
    <source>
        <dbReference type="ARBA" id="ARBA00022801"/>
    </source>
</evidence>
<dbReference type="Pfam" id="PF00763">
    <property type="entry name" value="THF_DHG_CYH"/>
    <property type="match status" value="1"/>
</dbReference>
<dbReference type="GO" id="GO:0035999">
    <property type="term" value="P:tetrahydrofolate interconversion"/>
    <property type="evidence" value="ECO:0007669"/>
    <property type="project" value="TreeGrafter"/>
</dbReference>
<dbReference type="PRINTS" id="PR00085">
    <property type="entry name" value="THFDHDRGNASE"/>
</dbReference>
<dbReference type="InterPro" id="IPR000672">
    <property type="entry name" value="THF_DH/CycHdrlase"/>
</dbReference>
<dbReference type="PANTHER" id="PTHR48099:SF5">
    <property type="entry name" value="C-1-TETRAHYDROFOLATE SYNTHASE, CYTOPLASMIC"/>
    <property type="match status" value="1"/>
</dbReference>
<protein>
    <submittedName>
        <fullName evidence="9">Bifunctional protein FolD protein</fullName>
    </submittedName>
</protein>
<dbReference type="GO" id="GO:0004477">
    <property type="term" value="F:methenyltetrahydrofolate cyclohydrolase activity"/>
    <property type="evidence" value="ECO:0007669"/>
    <property type="project" value="TreeGrafter"/>
</dbReference>
<dbReference type="GO" id="GO:0005829">
    <property type="term" value="C:cytosol"/>
    <property type="evidence" value="ECO:0007669"/>
    <property type="project" value="TreeGrafter"/>
</dbReference>
<comment type="pathway">
    <text evidence="1">One-carbon metabolism; tetrahydrofolate interconversion.</text>
</comment>
<dbReference type="SUPFAM" id="SSF53223">
    <property type="entry name" value="Aminoacid dehydrogenase-like, N-terminal domain"/>
    <property type="match status" value="1"/>
</dbReference>
<evidence type="ECO:0000259" key="7">
    <source>
        <dbReference type="Pfam" id="PF00763"/>
    </source>
</evidence>
<keyword evidence="4" id="KW-0521">NADP</keyword>
<evidence type="ECO:0000256" key="2">
    <source>
        <dbReference type="ARBA" id="ARBA00022563"/>
    </source>
</evidence>
<accession>A0A644YT60</accession>
<dbReference type="Pfam" id="PF02882">
    <property type="entry name" value="THF_DHG_CYH_C"/>
    <property type="match status" value="1"/>
</dbReference>
<gene>
    <name evidence="9" type="primary">folD_22</name>
    <name evidence="9" type="ORF">SDC9_78064</name>
</gene>
<evidence type="ECO:0000256" key="6">
    <source>
        <dbReference type="ARBA" id="ARBA00023268"/>
    </source>
</evidence>
<dbReference type="Gene3D" id="3.40.50.720">
    <property type="entry name" value="NAD(P)-binding Rossmann-like Domain"/>
    <property type="match status" value="1"/>
</dbReference>
<name>A0A644YT60_9ZZZZ</name>
<comment type="caution">
    <text evidence="9">The sequence shown here is derived from an EMBL/GenBank/DDBJ whole genome shotgun (WGS) entry which is preliminary data.</text>
</comment>
<keyword evidence="2" id="KW-0554">One-carbon metabolism</keyword>
<keyword evidence="3" id="KW-0378">Hydrolase</keyword>
<evidence type="ECO:0000259" key="8">
    <source>
        <dbReference type="Pfam" id="PF02882"/>
    </source>
</evidence>
<dbReference type="SUPFAM" id="SSF51735">
    <property type="entry name" value="NAD(P)-binding Rossmann-fold domains"/>
    <property type="match status" value="1"/>
</dbReference>
<dbReference type="EMBL" id="VSSQ01006093">
    <property type="protein sequence ID" value="MPM31509.1"/>
    <property type="molecule type" value="Genomic_DNA"/>
</dbReference>
<dbReference type="AlphaFoldDB" id="A0A644YT60"/>